<keyword evidence="5" id="KW-1185">Reference proteome</keyword>
<dbReference type="Gene3D" id="3.40.50.720">
    <property type="entry name" value="NAD(P)-binding Rossmann-like Domain"/>
    <property type="match status" value="1"/>
</dbReference>
<dbReference type="PRINTS" id="PR00081">
    <property type="entry name" value="GDHRDH"/>
</dbReference>
<keyword evidence="2 4" id="KW-0560">Oxidoreductase</keyword>
<dbReference type="PROSITE" id="PS00061">
    <property type="entry name" value="ADH_SHORT"/>
    <property type="match status" value="1"/>
</dbReference>
<dbReference type="InterPro" id="IPR036291">
    <property type="entry name" value="NAD(P)-bd_dom_sf"/>
</dbReference>
<dbReference type="InterPro" id="IPR002347">
    <property type="entry name" value="SDR_fam"/>
</dbReference>
<comment type="caution">
    <text evidence="4">The sequence shown here is derived from an EMBL/GenBank/DDBJ whole genome shotgun (WGS) entry which is preliminary data.</text>
</comment>
<feature type="domain" description="Ketoreductase" evidence="3">
    <location>
        <begin position="26"/>
        <end position="200"/>
    </location>
</feature>
<accession>A0ABS4XIU9</accession>
<evidence type="ECO:0000256" key="2">
    <source>
        <dbReference type="ARBA" id="ARBA00023002"/>
    </source>
</evidence>
<dbReference type="EMBL" id="JAGIOF010000003">
    <property type="protein sequence ID" value="MBP2388385.1"/>
    <property type="molecule type" value="Genomic_DNA"/>
</dbReference>
<dbReference type="InterPro" id="IPR057326">
    <property type="entry name" value="KR_dom"/>
</dbReference>
<dbReference type="Pfam" id="PF13561">
    <property type="entry name" value="adh_short_C2"/>
    <property type="match status" value="1"/>
</dbReference>
<dbReference type="PANTHER" id="PTHR42760:SF5">
    <property type="entry name" value="2-DEHYDRO-3-DEOXY-D-GLUCONATE 5-DEHYDROGENASE"/>
    <property type="match status" value="1"/>
</dbReference>
<dbReference type="GO" id="GO:0008678">
    <property type="term" value="F:2-deoxy-D-gluconate 3-dehydrogenase activity"/>
    <property type="evidence" value="ECO:0007669"/>
    <property type="project" value="UniProtKB-EC"/>
</dbReference>
<sequence length="269" mass="27992">MNTASEEQQTTDTLACLPGSFSLAGKHILVTGAGRGLGQGMALSVAACGGRVTAVSRSADELARTAELAAERGGECAILPADLSDVAGIDELVRAAAENGPIDGVIHAAGVQLRKDAVDITPEDWTFVQTMNLQAPFFLSAAIARLQKQEKRGGSHVFIGSLNSSIGLPRIAPYVATKTGIVGVARSLSAEWAADGIRANVIGPGYFRTKLTEDLLAQPEQHARIMGRIPMRRLGDPADLGGMAVFLLSDASSYITGQLLNVDGGWLGA</sequence>
<evidence type="ECO:0000313" key="4">
    <source>
        <dbReference type="EMBL" id="MBP2388385.1"/>
    </source>
</evidence>
<dbReference type="Proteomes" id="UP001296993">
    <property type="component" value="Unassembled WGS sequence"/>
</dbReference>
<name>A0ABS4XIU9_9MICC</name>
<dbReference type="SUPFAM" id="SSF51735">
    <property type="entry name" value="NAD(P)-binding Rossmann-fold domains"/>
    <property type="match status" value="1"/>
</dbReference>
<protein>
    <submittedName>
        <fullName evidence="4">2-deoxy-D-gluconate 3-dehydrogenase</fullName>
        <ecNumber evidence="4">1.1.1.125</ecNumber>
    </submittedName>
</protein>
<dbReference type="InterPro" id="IPR020904">
    <property type="entry name" value="Sc_DH/Rdtase_CS"/>
</dbReference>
<dbReference type="SMART" id="SM00822">
    <property type="entry name" value="PKS_KR"/>
    <property type="match status" value="1"/>
</dbReference>
<dbReference type="RefSeq" id="WP_210001951.1">
    <property type="nucleotide sequence ID" value="NZ_BAAAJY010000001.1"/>
</dbReference>
<evidence type="ECO:0000259" key="3">
    <source>
        <dbReference type="SMART" id="SM00822"/>
    </source>
</evidence>
<reference evidence="4 5" key="1">
    <citation type="submission" date="2021-03" db="EMBL/GenBank/DDBJ databases">
        <title>Sequencing the genomes of 1000 actinobacteria strains.</title>
        <authorList>
            <person name="Klenk H.-P."/>
        </authorList>
    </citation>
    <scope>NUCLEOTIDE SEQUENCE [LARGE SCALE GENOMIC DNA]</scope>
    <source>
        <strain evidence="4 5">DSM 15797</strain>
    </source>
</reference>
<comment type="similarity">
    <text evidence="1">Belongs to the short-chain dehydrogenases/reductases (SDR) family.</text>
</comment>
<dbReference type="EC" id="1.1.1.125" evidence="4"/>
<organism evidence="4 5">
    <name type="scientific">Paeniglutamicibacter kerguelensis</name>
    <dbReference type="NCBI Taxonomy" id="254788"/>
    <lineage>
        <taxon>Bacteria</taxon>
        <taxon>Bacillati</taxon>
        <taxon>Actinomycetota</taxon>
        <taxon>Actinomycetes</taxon>
        <taxon>Micrococcales</taxon>
        <taxon>Micrococcaceae</taxon>
        <taxon>Paeniglutamicibacter</taxon>
    </lineage>
</organism>
<proteinExistence type="inferred from homology"/>
<evidence type="ECO:0000256" key="1">
    <source>
        <dbReference type="ARBA" id="ARBA00006484"/>
    </source>
</evidence>
<evidence type="ECO:0000313" key="5">
    <source>
        <dbReference type="Proteomes" id="UP001296993"/>
    </source>
</evidence>
<dbReference type="PANTHER" id="PTHR42760">
    <property type="entry name" value="SHORT-CHAIN DEHYDROGENASES/REDUCTASES FAMILY MEMBER"/>
    <property type="match status" value="1"/>
</dbReference>
<gene>
    <name evidence="4" type="ORF">JOF47_003958</name>
</gene>